<accession>A0A7N1A952</accession>
<dbReference type="Gramene" id="Kaladp0757s0001.1.v1.1">
    <property type="protein sequence ID" value="Kaladp0757s0001.1.v1.1"/>
    <property type="gene ID" value="Kaladp0757s0001.v1.1"/>
</dbReference>
<evidence type="ECO:0000313" key="3">
    <source>
        <dbReference type="Proteomes" id="UP000594263"/>
    </source>
</evidence>
<keyword evidence="3" id="KW-1185">Reference proteome</keyword>
<reference evidence="2" key="1">
    <citation type="submission" date="2021-01" db="UniProtKB">
        <authorList>
            <consortium name="EnsemblPlants"/>
        </authorList>
    </citation>
    <scope>IDENTIFICATION</scope>
</reference>
<proteinExistence type="predicted"/>
<dbReference type="Proteomes" id="UP000594263">
    <property type="component" value="Unplaced"/>
</dbReference>
<protein>
    <submittedName>
        <fullName evidence="2">Uncharacterized protein</fullName>
    </submittedName>
</protein>
<organism evidence="2 3">
    <name type="scientific">Kalanchoe fedtschenkoi</name>
    <name type="common">Lavender scallops</name>
    <name type="synonym">South American air plant</name>
    <dbReference type="NCBI Taxonomy" id="63787"/>
    <lineage>
        <taxon>Eukaryota</taxon>
        <taxon>Viridiplantae</taxon>
        <taxon>Streptophyta</taxon>
        <taxon>Embryophyta</taxon>
        <taxon>Tracheophyta</taxon>
        <taxon>Spermatophyta</taxon>
        <taxon>Magnoliopsida</taxon>
        <taxon>eudicotyledons</taxon>
        <taxon>Gunneridae</taxon>
        <taxon>Pentapetalae</taxon>
        <taxon>Saxifragales</taxon>
        <taxon>Crassulaceae</taxon>
        <taxon>Kalanchoe</taxon>
    </lineage>
</organism>
<feature type="region of interest" description="Disordered" evidence="1">
    <location>
        <begin position="64"/>
        <end position="87"/>
    </location>
</feature>
<dbReference type="EnsemblPlants" id="Kaladp0757s0001.1.v1.1">
    <property type="protein sequence ID" value="Kaladp0757s0001.1.v1.1"/>
    <property type="gene ID" value="Kaladp0757s0001.v1.1"/>
</dbReference>
<dbReference type="AlphaFoldDB" id="A0A7N1A952"/>
<name>A0A7N1A952_KALFE</name>
<sequence length="176" mass="16421">VGCGPPACGWGGEEEWEVGRRSTRKAGLGGGGIPDLRFAVDGKPISGIAANLGGHGRGFRPPMAASAGRGGVAPPSQALDRSRRGGGDLDGLGRRWAAAAGGGGGGYGCGLPPSGGGGGLAAGGGVGGMGLAAGRRGVAVGLGRRVSGVEELQGGLAVGDGVGRMGLAAGCGAGGL</sequence>
<evidence type="ECO:0000256" key="1">
    <source>
        <dbReference type="SAM" id="MobiDB-lite"/>
    </source>
</evidence>
<evidence type="ECO:0000313" key="2">
    <source>
        <dbReference type="EnsemblPlants" id="Kaladp0757s0001.1.v1.1"/>
    </source>
</evidence>